<evidence type="ECO:0000313" key="4">
    <source>
        <dbReference type="Proteomes" id="UP000481861"/>
    </source>
</evidence>
<dbReference type="CDD" id="cd00027">
    <property type="entry name" value="BRCT"/>
    <property type="match status" value="1"/>
</dbReference>
<feature type="region of interest" description="Disordered" evidence="1">
    <location>
        <begin position="205"/>
        <end position="249"/>
    </location>
</feature>
<organism evidence="3 4">
    <name type="scientific">Massariosphaeria phaeospora</name>
    <dbReference type="NCBI Taxonomy" id="100035"/>
    <lineage>
        <taxon>Eukaryota</taxon>
        <taxon>Fungi</taxon>
        <taxon>Dikarya</taxon>
        <taxon>Ascomycota</taxon>
        <taxon>Pezizomycotina</taxon>
        <taxon>Dothideomycetes</taxon>
        <taxon>Pleosporomycetidae</taxon>
        <taxon>Pleosporales</taxon>
        <taxon>Pleosporales incertae sedis</taxon>
        <taxon>Massariosphaeria</taxon>
    </lineage>
</organism>
<proteinExistence type="predicted"/>
<keyword evidence="4" id="KW-1185">Reference proteome</keyword>
<feature type="compositionally biased region" description="Basic and acidic residues" evidence="1">
    <location>
        <begin position="443"/>
        <end position="453"/>
    </location>
</feature>
<reference evidence="3 4" key="1">
    <citation type="submission" date="2020-01" db="EMBL/GenBank/DDBJ databases">
        <authorList>
            <consortium name="DOE Joint Genome Institute"/>
            <person name="Haridas S."/>
            <person name="Albert R."/>
            <person name="Binder M."/>
            <person name="Bloem J."/>
            <person name="Labutti K."/>
            <person name="Salamov A."/>
            <person name="Andreopoulos B."/>
            <person name="Baker S.E."/>
            <person name="Barry K."/>
            <person name="Bills G."/>
            <person name="Bluhm B.H."/>
            <person name="Cannon C."/>
            <person name="Castanera R."/>
            <person name="Culley D.E."/>
            <person name="Daum C."/>
            <person name="Ezra D."/>
            <person name="Gonzalez J.B."/>
            <person name="Henrissat B."/>
            <person name="Kuo A."/>
            <person name="Liang C."/>
            <person name="Lipzen A."/>
            <person name="Lutzoni F."/>
            <person name="Magnuson J."/>
            <person name="Mondo S."/>
            <person name="Nolan M."/>
            <person name="Ohm R."/>
            <person name="Pangilinan J."/>
            <person name="Park H.-J.H."/>
            <person name="Ramirez L."/>
            <person name="Alfaro M."/>
            <person name="Sun H."/>
            <person name="Tritt A."/>
            <person name="Yoshinaga Y."/>
            <person name="Zwiers L.-H.L."/>
            <person name="Turgeon B.G."/>
            <person name="Goodwin S.B."/>
            <person name="Spatafora J.W."/>
            <person name="Crous P.W."/>
            <person name="Grigoriev I.V."/>
        </authorList>
    </citation>
    <scope>NUCLEOTIDE SEQUENCE [LARGE SCALE GENOMIC DNA]</scope>
    <source>
        <strain evidence="3 4">CBS 611.86</strain>
    </source>
</reference>
<dbReference type="Proteomes" id="UP000481861">
    <property type="component" value="Unassembled WGS sequence"/>
</dbReference>
<protein>
    <recommendedName>
        <fullName evidence="2">BRCT domain-containing protein</fullName>
    </recommendedName>
</protein>
<feature type="compositionally biased region" description="Polar residues" evidence="1">
    <location>
        <begin position="215"/>
        <end position="237"/>
    </location>
</feature>
<feature type="domain" description="BRCT" evidence="2">
    <location>
        <begin position="1"/>
        <end position="93"/>
    </location>
</feature>
<name>A0A7C8MEK6_9PLEO</name>
<feature type="region of interest" description="Disordered" evidence="1">
    <location>
        <begin position="421"/>
        <end position="453"/>
    </location>
</feature>
<dbReference type="SMART" id="SM00292">
    <property type="entry name" value="BRCT"/>
    <property type="match status" value="1"/>
</dbReference>
<gene>
    <name evidence="3" type="ORF">BDV95DRAFT_263607</name>
</gene>
<dbReference type="OrthoDB" id="342264at2759"/>
<dbReference type="Gene3D" id="3.40.50.10190">
    <property type="entry name" value="BRCT domain"/>
    <property type="match status" value="1"/>
</dbReference>
<accession>A0A7C8MEK6</accession>
<dbReference type="PROSITE" id="PS50172">
    <property type="entry name" value="BRCT"/>
    <property type="match status" value="1"/>
</dbReference>
<evidence type="ECO:0000259" key="2">
    <source>
        <dbReference type="PROSITE" id="PS50172"/>
    </source>
</evidence>
<evidence type="ECO:0000256" key="1">
    <source>
        <dbReference type="SAM" id="MobiDB-lite"/>
    </source>
</evidence>
<evidence type="ECO:0000313" key="3">
    <source>
        <dbReference type="EMBL" id="KAF2865165.1"/>
    </source>
</evidence>
<dbReference type="InterPro" id="IPR001357">
    <property type="entry name" value="BRCT_dom"/>
</dbReference>
<comment type="caution">
    <text evidence="3">The sequence shown here is derived from an EMBL/GenBank/DDBJ whole genome shotgun (WGS) entry which is preliminary data.</text>
</comment>
<dbReference type="AlphaFoldDB" id="A0A7C8MEK6"/>
<dbReference type="SUPFAM" id="SSF52113">
    <property type="entry name" value="BRCT domain"/>
    <property type="match status" value="1"/>
</dbReference>
<dbReference type="InterPro" id="IPR036420">
    <property type="entry name" value="BRCT_dom_sf"/>
</dbReference>
<dbReference type="Pfam" id="PF00533">
    <property type="entry name" value="BRCT"/>
    <property type="match status" value="1"/>
</dbReference>
<sequence>MGILKKLIITASGDVGPGRGNEQIRKWVDANGGKWVSKIQKGVTHLICSKENWKKEVDAVQLAIDLGAHVVSYDWLEDSLQGRRKLAEKKYTWSEVSKVRRKTKEIKRLSTKADSMKFQKGCDQARKDTGSDLYHTYLDNTGFEYNITLIRMNLFCNTSARYNLRLFESNTKPHVYCTFIRYSPPGGTEWPSASGVPVVPGQIGRSLLNGAGTGNDATVQGNTENEQEHGSAQGSTENEQEHGPEQPAMHSALARAIASIAPQPTTPPADQSYRTLLTPLGSPFDTAFASFRHAFHTLTLLAWHERFDTDALKTLQKSRARTLNLEPFVYKRPDPGLPIGLMPAIPIPIPASTNPTWKADHATAAQHLGVTLPATTTPLSEQHAIGAAIFREEEARKKSAEDARVAAEEIARVRKGLGLDKKAQKEKKPNWNKPLFNGVHGRPRADADGKEVPRVQVGSARMAKRAFLGFER</sequence>
<dbReference type="EMBL" id="JAADJZ010000036">
    <property type="protein sequence ID" value="KAF2865165.1"/>
    <property type="molecule type" value="Genomic_DNA"/>
</dbReference>